<sequence>MREGKSYSLSDLVAQCDPDAPIPDTLREWERMVPVGLELVITRHAIDVVHQAIRIWESRERALDWLQRPIPALEDERPCDLLGTPEGCCRIASVLQKIEHGDFS</sequence>
<gene>
    <name evidence="2" type="ORF">FH752_18750</name>
</gene>
<dbReference type="Proteomes" id="UP000431462">
    <property type="component" value="Unassembled WGS sequence"/>
</dbReference>
<dbReference type="AlphaFoldDB" id="A0A844HZT5"/>
<comment type="caution">
    <text evidence="2">The sequence shown here is derived from an EMBL/GenBank/DDBJ whole genome shotgun (WGS) entry which is preliminary data.</text>
</comment>
<organism evidence="2 3">
    <name type="scientific">Marinobacter adhaerens</name>
    <dbReference type="NCBI Taxonomy" id="1033846"/>
    <lineage>
        <taxon>Bacteria</taxon>
        <taxon>Pseudomonadati</taxon>
        <taxon>Pseudomonadota</taxon>
        <taxon>Gammaproteobacteria</taxon>
        <taxon>Pseudomonadales</taxon>
        <taxon>Marinobacteraceae</taxon>
        <taxon>Marinobacter</taxon>
    </lineage>
</organism>
<protein>
    <submittedName>
        <fullName evidence="2">DUF2384 domain-containing protein</fullName>
    </submittedName>
</protein>
<dbReference type="EMBL" id="VENC01000024">
    <property type="protein sequence ID" value="MTJ00650.1"/>
    <property type="molecule type" value="Genomic_DNA"/>
</dbReference>
<evidence type="ECO:0000313" key="3">
    <source>
        <dbReference type="Proteomes" id="UP000431462"/>
    </source>
</evidence>
<evidence type="ECO:0000259" key="1">
    <source>
        <dbReference type="Pfam" id="PF09722"/>
    </source>
</evidence>
<name>A0A844HZT5_9GAMM</name>
<accession>A0A844HZT5</accession>
<evidence type="ECO:0000313" key="2">
    <source>
        <dbReference type="EMBL" id="MTJ00650.1"/>
    </source>
</evidence>
<proteinExistence type="predicted"/>
<dbReference type="InterPro" id="IPR024467">
    <property type="entry name" value="Xre/MbcA/ParS-like_toxin-bd"/>
</dbReference>
<dbReference type="Pfam" id="PF09722">
    <property type="entry name" value="Xre_MbcA_ParS_C"/>
    <property type="match status" value="1"/>
</dbReference>
<feature type="domain" description="Antitoxin Xre/MbcA/ParS-like toxin-binding" evidence="1">
    <location>
        <begin position="51"/>
        <end position="101"/>
    </location>
</feature>
<reference evidence="2 3" key="1">
    <citation type="submission" date="2019-06" db="EMBL/GenBank/DDBJ databases">
        <title>Enrichment of Autotrophic Halophilic Microorganisms from Red Sea Brine Pool Using Microbial Electrosynthesis System.</title>
        <authorList>
            <person name="Alqahtani M.F."/>
            <person name="Bajracharya S."/>
            <person name="Katuri K.P."/>
            <person name="Ali M."/>
            <person name="Saikaly P.E."/>
        </authorList>
    </citation>
    <scope>NUCLEOTIDE SEQUENCE [LARGE SCALE GENOMIC DNA]</scope>
    <source>
        <strain evidence="2">MES15</strain>
    </source>
</reference>